<evidence type="ECO:0000256" key="12">
    <source>
        <dbReference type="ARBA" id="ARBA00044550"/>
    </source>
</evidence>
<keyword evidence="7" id="KW-0238">DNA-binding</keyword>
<dbReference type="GO" id="GO:0006310">
    <property type="term" value="P:DNA recombination"/>
    <property type="evidence" value="ECO:0007669"/>
    <property type="project" value="InterPro"/>
</dbReference>
<evidence type="ECO:0000256" key="7">
    <source>
        <dbReference type="ARBA" id="ARBA00023125"/>
    </source>
</evidence>
<dbReference type="NCBIfam" id="TIGR00614">
    <property type="entry name" value="recQ_fam"/>
    <property type="match status" value="1"/>
</dbReference>
<dbReference type="SUPFAM" id="SSF52540">
    <property type="entry name" value="P-loop containing nucleoside triphosphate hydrolases"/>
    <property type="match status" value="1"/>
</dbReference>
<dbReference type="GO" id="GO:0005524">
    <property type="term" value="F:ATP binding"/>
    <property type="evidence" value="ECO:0007669"/>
    <property type="project" value="UniProtKB-KW"/>
</dbReference>
<keyword evidence="16" id="KW-1185">Reference proteome</keyword>
<dbReference type="EC" id="5.6.2.4" evidence="10"/>
<evidence type="ECO:0000256" key="3">
    <source>
        <dbReference type="ARBA" id="ARBA00022741"/>
    </source>
</evidence>
<dbReference type="GO" id="GO:0009378">
    <property type="term" value="F:four-way junction helicase activity"/>
    <property type="evidence" value="ECO:0007669"/>
    <property type="project" value="TreeGrafter"/>
</dbReference>
<dbReference type="AlphaFoldDB" id="A0AAE3ET55"/>
<sequence length="633" mass="71877">MSRATREILQKYWGFREFKGSQENIIDTILEGRDVLALMPTGGGKSLCYQVPALATAGICVVVSPLIALIQDQVNSLRKRGIKALALVGGISFDEMNDLLDNSLYGNYKFLYLSPERLQQEIVRERIQQMDVSLLAIDEAHCISQWGNDFRPAYLNCSILRELAPDTPMIALTATATQQVARDIVDNLQMTEALVVKDSFSRENIAYKVLVVEDKRYRLKELCAQNSKSIIVYVRSRRLAEQTAQYLNKNGSNATFFHGGISQKEKKKRLEGWMENKAKIMVATNAFGMGVDKPDVGLVVHFQVPDSLENYFQESGRAGRDGNPAAAVLITNQTDESQVKNQFLSVLPDIPFIKMLYQKLNNHFQIAYGEGTDENFQFNFNAFCDTYKLNQALSYDGLRILDQNSVIALSERFSKKTTVRFIATKDQLFNYLDNNRNTAAPTQVILRTYGGIFDYDTKINTLLIAKKANLPEKKIIAQLEQLKTDGIIDYTAQPSDLEIVFLVPREDDRTINVFAHKIKAQQRVKTDNVERMLNYIKNDKICRNRQLLSYFGEEKMDNCGICDVCTSLREVDKDVLKLVEHDILTLLKQKEQSSREIIKLLPYKEAAILSTIQGLLEDGKININTKNEYKLIS</sequence>
<name>A0AAE3ET55_9FLAO</name>
<evidence type="ECO:0000256" key="8">
    <source>
        <dbReference type="ARBA" id="ARBA00023235"/>
    </source>
</evidence>
<evidence type="ECO:0000256" key="2">
    <source>
        <dbReference type="ARBA" id="ARBA00022723"/>
    </source>
</evidence>
<accession>A0AAE3ET55</accession>
<evidence type="ECO:0000256" key="5">
    <source>
        <dbReference type="ARBA" id="ARBA00022806"/>
    </source>
</evidence>
<gene>
    <name evidence="15" type="ORF">K8352_04410</name>
</gene>
<protein>
    <recommendedName>
        <fullName evidence="11">ATP-dependent DNA helicase RecQ</fullName>
        <ecNumber evidence="10">5.6.2.4</ecNumber>
    </recommendedName>
    <alternativeName>
        <fullName evidence="12">DNA 3'-5' helicase RecQ</fullName>
    </alternativeName>
</protein>
<proteinExistence type="inferred from homology"/>
<evidence type="ECO:0000313" key="16">
    <source>
        <dbReference type="Proteomes" id="UP001200642"/>
    </source>
</evidence>
<dbReference type="Proteomes" id="UP001200642">
    <property type="component" value="Unassembled WGS sequence"/>
</dbReference>
<comment type="similarity">
    <text evidence="1">Belongs to the helicase family. RecQ subfamily.</text>
</comment>
<dbReference type="GO" id="GO:0003677">
    <property type="term" value="F:DNA binding"/>
    <property type="evidence" value="ECO:0007669"/>
    <property type="project" value="UniProtKB-KW"/>
</dbReference>
<dbReference type="Gene3D" id="3.40.50.300">
    <property type="entry name" value="P-loop containing nucleotide triphosphate hydrolases"/>
    <property type="match status" value="2"/>
</dbReference>
<organism evidence="15 16">
    <name type="scientific">Cerina litoralis</name>
    <dbReference type="NCBI Taxonomy" id="2874477"/>
    <lineage>
        <taxon>Bacteria</taxon>
        <taxon>Pseudomonadati</taxon>
        <taxon>Bacteroidota</taxon>
        <taxon>Flavobacteriia</taxon>
        <taxon>Flavobacteriales</taxon>
        <taxon>Flavobacteriaceae</taxon>
        <taxon>Cerina</taxon>
    </lineage>
</organism>
<evidence type="ECO:0000256" key="1">
    <source>
        <dbReference type="ARBA" id="ARBA00005446"/>
    </source>
</evidence>
<dbReference type="InterPro" id="IPR011545">
    <property type="entry name" value="DEAD/DEAH_box_helicase_dom"/>
</dbReference>
<keyword evidence="4 15" id="KW-0378">Hydrolase</keyword>
<dbReference type="GO" id="GO:0030894">
    <property type="term" value="C:replisome"/>
    <property type="evidence" value="ECO:0007669"/>
    <property type="project" value="TreeGrafter"/>
</dbReference>
<evidence type="ECO:0000259" key="13">
    <source>
        <dbReference type="PROSITE" id="PS51192"/>
    </source>
</evidence>
<dbReference type="PANTHER" id="PTHR13710">
    <property type="entry name" value="DNA HELICASE RECQ FAMILY MEMBER"/>
    <property type="match status" value="1"/>
</dbReference>
<keyword evidence="5 15" id="KW-0347">Helicase</keyword>
<keyword evidence="8" id="KW-0413">Isomerase</keyword>
<feature type="domain" description="Helicase ATP-binding" evidence="13">
    <location>
        <begin position="26"/>
        <end position="194"/>
    </location>
</feature>
<evidence type="ECO:0000259" key="14">
    <source>
        <dbReference type="PROSITE" id="PS51194"/>
    </source>
</evidence>
<evidence type="ECO:0000313" key="15">
    <source>
        <dbReference type="EMBL" id="MCG2459978.1"/>
    </source>
</evidence>
<dbReference type="CDD" id="cd17920">
    <property type="entry name" value="DEXHc_RecQ"/>
    <property type="match status" value="1"/>
</dbReference>
<dbReference type="Pfam" id="PF16124">
    <property type="entry name" value="RecQ_Zn_bind"/>
    <property type="match status" value="1"/>
</dbReference>
<comment type="caution">
    <text evidence="15">The sequence shown here is derived from an EMBL/GenBank/DDBJ whole genome shotgun (WGS) entry which is preliminary data.</text>
</comment>
<dbReference type="PANTHER" id="PTHR13710:SF105">
    <property type="entry name" value="ATP-DEPENDENT DNA HELICASE Q1"/>
    <property type="match status" value="1"/>
</dbReference>
<dbReference type="Gene3D" id="1.10.10.10">
    <property type="entry name" value="Winged helix-like DNA-binding domain superfamily/Winged helix DNA-binding domain"/>
    <property type="match status" value="1"/>
</dbReference>
<reference evidence="15" key="1">
    <citation type="submission" date="2023-02" db="EMBL/GenBank/DDBJ databases">
        <title>Genome of Flavobacteriaceae gen. nov. sp. strain F89.</title>
        <authorList>
            <person name="Wang Y."/>
        </authorList>
    </citation>
    <scope>NUCLEOTIDE SEQUENCE</scope>
    <source>
        <strain evidence="15">F89</strain>
    </source>
</reference>
<dbReference type="InterPro" id="IPR001650">
    <property type="entry name" value="Helicase_C-like"/>
</dbReference>
<dbReference type="InterPro" id="IPR004589">
    <property type="entry name" value="DNA_helicase_ATP-dep_RecQ"/>
</dbReference>
<dbReference type="Pfam" id="PF00271">
    <property type="entry name" value="Helicase_C"/>
    <property type="match status" value="1"/>
</dbReference>
<keyword evidence="6" id="KW-0067">ATP-binding</keyword>
<evidence type="ECO:0000256" key="11">
    <source>
        <dbReference type="ARBA" id="ARBA00044535"/>
    </source>
</evidence>
<feature type="domain" description="Helicase C-terminal" evidence="14">
    <location>
        <begin position="211"/>
        <end position="372"/>
    </location>
</feature>
<dbReference type="SMART" id="SM00490">
    <property type="entry name" value="HELICc"/>
    <property type="match status" value="1"/>
</dbReference>
<dbReference type="GO" id="GO:0043590">
    <property type="term" value="C:bacterial nucleoid"/>
    <property type="evidence" value="ECO:0007669"/>
    <property type="project" value="TreeGrafter"/>
</dbReference>
<dbReference type="GO" id="GO:0016787">
    <property type="term" value="F:hydrolase activity"/>
    <property type="evidence" value="ECO:0007669"/>
    <property type="project" value="UniProtKB-KW"/>
</dbReference>
<dbReference type="PROSITE" id="PS51192">
    <property type="entry name" value="HELICASE_ATP_BIND_1"/>
    <property type="match status" value="1"/>
</dbReference>
<evidence type="ECO:0000256" key="4">
    <source>
        <dbReference type="ARBA" id="ARBA00022801"/>
    </source>
</evidence>
<keyword evidence="3" id="KW-0547">Nucleotide-binding</keyword>
<dbReference type="InterPro" id="IPR014001">
    <property type="entry name" value="Helicase_ATP-bd"/>
</dbReference>
<comment type="catalytic activity">
    <reaction evidence="9">
        <text>Couples ATP hydrolysis with the unwinding of duplex DNA by translocating in the 3'-5' direction.</text>
        <dbReference type="EC" id="5.6.2.4"/>
    </reaction>
</comment>
<dbReference type="FunFam" id="3.40.50.300:FF:001389">
    <property type="entry name" value="ATP-dependent DNA helicase RecQ"/>
    <property type="match status" value="1"/>
</dbReference>
<dbReference type="Pfam" id="PF00270">
    <property type="entry name" value="DEAD"/>
    <property type="match status" value="1"/>
</dbReference>
<dbReference type="GO" id="GO:0006281">
    <property type="term" value="P:DNA repair"/>
    <property type="evidence" value="ECO:0007669"/>
    <property type="project" value="TreeGrafter"/>
</dbReference>
<dbReference type="RefSeq" id="WP_317901122.1">
    <property type="nucleotide sequence ID" value="NZ_JAIRBC010000005.1"/>
</dbReference>
<dbReference type="InterPro" id="IPR036388">
    <property type="entry name" value="WH-like_DNA-bd_sf"/>
</dbReference>
<dbReference type="InterPro" id="IPR032284">
    <property type="entry name" value="RecQ_Zn-bd"/>
</dbReference>
<dbReference type="GO" id="GO:0005737">
    <property type="term" value="C:cytoplasm"/>
    <property type="evidence" value="ECO:0007669"/>
    <property type="project" value="TreeGrafter"/>
</dbReference>
<evidence type="ECO:0000256" key="6">
    <source>
        <dbReference type="ARBA" id="ARBA00022840"/>
    </source>
</evidence>
<dbReference type="EMBL" id="JAIRBC010000005">
    <property type="protein sequence ID" value="MCG2459978.1"/>
    <property type="molecule type" value="Genomic_DNA"/>
</dbReference>
<dbReference type="GO" id="GO:0046872">
    <property type="term" value="F:metal ion binding"/>
    <property type="evidence" value="ECO:0007669"/>
    <property type="project" value="UniProtKB-KW"/>
</dbReference>
<keyword evidence="2" id="KW-0479">Metal-binding</keyword>
<evidence type="ECO:0000256" key="9">
    <source>
        <dbReference type="ARBA" id="ARBA00034617"/>
    </source>
</evidence>
<dbReference type="PROSITE" id="PS51194">
    <property type="entry name" value="HELICASE_CTER"/>
    <property type="match status" value="1"/>
</dbReference>
<dbReference type="GO" id="GO:0043138">
    <property type="term" value="F:3'-5' DNA helicase activity"/>
    <property type="evidence" value="ECO:0007669"/>
    <property type="project" value="UniProtKB-EC"/>
</dbReference>
<dbReference type="SMART" id="SM00487">
    <property type="entry name" value="DEXDc"/>
    <property type="match status" value="1"/>
</dbReference>
<dbReference type="InterPro" id="IPR027417">
    <property type="entry name" value="P-loop_NTPase"/>
</dbReference>
<evidence type="ECO:0000256" key="10">
    <source>
        <dbReference type="ARBA" id="ARBA00034808"/>
    </source>
</evidence>